<feature type="transmembrane region" description="Helical" evidence="19">
    <location>
        <begin position="106"/>
        <end position="126"/>
    </location>
</feature>
<proteinExistence type="inferred from homology"/>
<feature type="transmembrane region" description="Helical" evidence="19">
    <location>
        <begin position="39"/>
        <end position="59"/>
    </location>
</feature>
<keyword evidence="8 19" id="KW-0554">One-carbon metabolism</keyword>
<feature type="transmembrane region" description="Helical" evidence="19">
    <location>
        <begin position="147"/>
        <end position="167"/>
    </location>
</feature>
<evidence type="ECO:0000256" key="12">
    <source>
        <dbReference type="ARBA" id="ARBA00022967"/>
    </source>
</evidence>
<dbReference type="GO" id="GO:0019386">
    <property type="term" value="P:methanogenesis, from carbon dioxide"/>
    <property type="evidence" value="ECO:0007669"/>
    <property type="project" value="UniProtKB-UniRule"/>
</dbReference>
<keyword evidence="15 19" id="KW-0472">Membrane</keyword>
<evidence type="ECO:0000256" key="5">
    <source>
        <dbReference type="ARBA" id="ARBA00011616"/>
    </source>
</evidence>
<keyword evidence="13 19" id="KW-1133">Transmembrane helix</keyword>
<evidence type="ECO:0000256" key="6">
    <source>
        <dbReference type="ARBA" id="ARBA00015131"/>
    </source>
</evidence>
<accession>A0A401HQZ5</accession>
<comment type="caution">
    <text evidence="20">The sequence shown here is derived from an EMBL/GenBank/DDBJ whole genome shotgun (WGS) entry which is preliminary data.</text>
</comment>
<dbReference type="Pfam" id="PF04211">
    <property type="entry name" value="MtrC"/>
    <property type="match status" value="1"/>
</dbReference>
<feature type="transmembrane region" description="Helical" evidence="19">
    <location>
        <begin position="212"/>
        <end position="244"/>
    </location>
</feature>
<reference evidence="20 21" key="1">
    <citation type="journal article" date="2019" name="Int. J. Syst. Evol. Microbiol.">
        <title>Methanofervidicoccus abyssi gen. nov., sp. nov., a hydrogenotrophic methanogen, isolated from a hydrothermal vent chimney in the Mid-Cayman Spreading Center, the Caribbean Sea.</title>
        <authorList>
            <person name="Sakai S."/>
            <person name="Takaki Y."/>
            <person name="Miyazaki M."/>
            <person name="Ogawara M."/>
            <person name="Yanagawa K."/>
            <person name="Miyazaki J."/>
            <person name="Takai K."/>
        </authorList>
    </citation>
    <scope>NUCLEOTIDE SEQUENCE [LARGE SCALE GENOMIC DNA]</scope>
    <source>
        <strain evidence="20 21">HHB</strain>
    </source>
</reference>
<evidence type="ECO:0000256" key="13">
    <source>
        <dbReference type="ARBA" id="ARBA00022989"/>
    </source>
</evidence>
<name>A0A401HQZ5_9EURY</name>
<evidence type="ECO:0000256" key="7">
    <source>
        <dbReference type="ARBA" id="ARBA00022475"/>
    </source>
</evidence>
<gene>
    <name evidence="19" type="primary">mtrC</name>
    <name evidence="20" type="ORF">MHHB_P0908</name>
</gene>
<comment type="pathway">
    <text evidence="3 19">One-carbon metabolism; methanogenesis from CO(2); methyl-coenzyme M from 5,10-methylene-5,6,7,8-tetrahydromethanopterin: step 2/2.</text>
</comment>
<dbReference type="HAMAP" id="MF_01096">
    <property type="entry name" value="MtrC"/>
    <property type="match status" value="1"/>
</dbReference>
<evidence type="ECO:0000256" key="3">
    <source>
        <dbReference type="ARBA" id="ARBA00004839"/>
    </source>
</evidence>
<evidence type="ECO:0000256" key="4">
    <source>
        <dbReference type="ARBA" id="ARBA00007607"/>
    </source>
</evidence>
<comment type="function">
    <text evidence="1 19">Part of a complex that catalyzes the formation of methyl-coenzyme M and tetrahydromethanopterin from coenzyme M and methyl-tetrahydromethanopterin. This is an energy-conserving, sodium-ion translocating step.</text>
</comment>
<comment type="subunit">
    <text evidence="5 19">The complex is composed of 8 subunits; MtrA, MtrB, MtrC, MtrD, MtrE, MtrF, MtrG and MtrH.</text>
</comment>
<evidence type="ECO:0000313" key="21">
    <source>
        <dbReference type="Proteomes" id="UP000290527"/>
    </source>
</evidence>
<dbReference type="EMBL" id="BFAX01000004">
    <property type="protein sequence ID" value="GBF36678.1"/>
    <property type="molecule type" value="Genomic_DNA"/>
</dbReference>
<evidence type="ECO:0000256" key="15">
    <source>
        <dbReference type="ARBA" id="ARBA00023136"/>
    </source>
</evidence>
<dbReference type="GO" id="GO:0030269">
    <property type="term" value="F:tetrahydromethanopterin S-methyltransferase activity"/>
    <property type="evidence" value="ECO:0007669"/>
    <property type="project" value="UniProtKB-UniRule"/>
</dbReference>
<evidence type="ECO:0000256" key="19">
    <source>
        <dbReference type="HAMAP-Rule" id="MF_01096"/>
    </source>
</evidence>
<dbReference type="InterPro" id="IPR005865">
    <property type="entry name" value="THM_MeTrfase_su_C"/>
</dbReference>
<keyword evidence="21" id="KW-1185">Reference proteome</keyword>
<evidence type="ECO:0000256" key="18">
    <source>
        <dbReference type="ARBA" id="ARBA00044970"/>
    </source>
</evidence>
<comment type="similarity">
    <text evidence="4 19">Belongs to the MtrC family.</text>
</comment>
<feature type="transmembrane region" description="Helical" evidence="19">
    <location>
        <begin position="71"/>
        <end position="94"/>
    </location>
</feature>
<dbReference type="AlphaFoldDB" id="A0A401HQZ5"/>
<evidence type="ECO:0000256" key="14">
    <source>
        <dbReference type="ARBA" id="ARBA00022994"/>
    </source>
</evidence>
<sequence>MSHGGGGHAAELYPENQILAIGTILAIMGMYISQFFPQVSMLLGGLLASAAIVAGANTTRKVAAYGLGTGVPSIGMLSLGMGIISSVAGIYLVNTVVKILGAGSELLYIIPIVVIVISVVLGYIVGRLTVKPIGMKIPVMVESMTKLSLMGALSIIGFCTAYAGGFLPNIIIPGSIENGVMALAFIAAGMGILHPFNACLGPNESHKRTLTLAVACGFLTWFIFSVARLDVVSSIASIVLWAVVYKEFIKQSLKDACCVYYTPEIPKREM</sequence>
<comment type="catalytic activity">
    <reaction evidence="17 19">
        <text>5-methyl-5,6,7,8-tetrahydromethanopterin + coenzyme M + 2 Na(+)(in) = 5,6,7,8-tetrahydromethanopterin + methyl-coenzyme M + 2 Na(+)(out)</text>
        <dbReference type="Rhea" id="RHEA:53492"/>
        <dbReference type="ChEBI" id="CHEBI:29101"/>
        <dbReference type="ChEBI" id="CHEBI:58103"/>
        <dbReference type="ChEBI" id="CHEBI:58116"/>
        <dbReference type="ChEBI" id="CHEBI:58286"/>
        <dbReference type="ChEBI" id="CHEBI:58319"/>
        <dbReference type="EC" id="7.2.1.4"/>
    </reaction>
</comment>
<dbReference type="GO" id="GO:0032259">
    <property type="term" value="P:methylation"/>
    <property type="evidence" value="ECO:0007669"/>
    <property type="project" value="UniProtKB-KW"/>
</dbReference>
<organism evidence="20 21">
    <name type="scientific">Methanofervidicoccus abyssi</name>
    <dbReference type="NCBI Taxonomy" id="2082189"/>
    <lineage>
        <taxon>Archaea</taxon>
        <taxon>Methanobacteriati</taxon>
        <taxon>Methanobacteriota</taxon>
        <taxon>Methanomada group</taxon>
        <taxon>Methanococci</taxon>
        <taxon>Methanococcales</taxon>
        <taxon>Methanofervidicoccus</taxon>
    </lineage>
</organism>
<dbReference type="GO" id="GO:0006730">
    <property type="term" value="P:one-carbon metabolic process"/>
    <property type="evidence" value="ECO:0007669"/>
    <property type="project" value="UniProtKB-UniRule"/>
</dbReference>
<comment type="subcellular location">
    <subcellularLocation>
        <location evidence="2 19">Cell membrane</location>
        <topology evidence="2 19">Multi-pass membrane protein</topology>
    </subcellularLocation>
</comment>
<keyword evidence="9 19" id="KW-0489">Methyltransferase</keyword>
<dbReference type="OrthoDB" id="60591at2157"/>
<protein>
    <recommendedName>
        <fullName evidence="6 19">Tetrahydromethanopterin S-methyltransferase subunit C</fullName>
        <ecNumber evidence="18 19">7.2.1.4</ecNumber>
    </recommendedName>
    <alternativeName>
        <fullName evidence="16 19">N5-methyltetrahydromethanopterin--coenzyme M methyltransferase subunit C</fullName>
    </alternativeName>
</protein>
<dbReference type="GO" id="GO:0005886">
    <property type="term" value="C:plasma membrane"/>
    <property type="evidence" value="ECO:0007669"/>
    <property type="project" value="UniProtKB-SubCell"/>
</dbReference>
<evidence type="ECO:0000256" key="8">
    <source>
        <dbReference type="ARBA" id="ARBA00022563"/>
    </source>
</evidence>
<evidence type="ECO:0000256" key="16">
    <source>
        <dbReference type="ARBA" id="ARBA00029817"/>
    </source>
</evidence>
<evidence type="ECO:0000256" key="10">
    <source>
        <dbReference type="ARBA" id="ARBA00022679"/>
    </source>
</evidence>
<dbReference type="EC" id="7.2.1.4" evidence="18 19"/>
<feature type="transmembrane region" description="Helical" evidence="19">
    <location>
        <begin position="179"/>
        <end position="200"/>
    </location>
</feature>
<evidence type="ECO:0000313" key="20">
    <source>
        <dbReference type="EMBL" id="GBF36678.1"/>
    </source>
</evidence>
<evidence type="ECO:0000256" key="11">
    <source>
        <dbReference type="ARBA" id="ARBA00022692"/>
    </source>
</evidence>
<dbReference type="UniPathway" id="UPA00640">
    <property type="reaction ID" value="UER00698"/>
</dbReference>
<dbReference type="PIRSF" id="PIRSF006530">
    <property type="entry name" value="MtrC"/>
    <property type="match status" value="1"/>
</dbReference>
<evidence type="ECO:0000256" key="9">
    <source>
        <dbReference type="ARBA" id="ARBA00022603"/>
    </source>
</evidence>
<dbReference type="RefSeq" id="WP_131007520.1">
    <property type="nucleotide sequence ID" value="NZ_BFAX01000004.1"/>
</dbReference>
<keyword evidence="11 19" id="KW-0812">Transmembrane</keyword>
<evidence type="ECO:0000256" key="2">
    <source>
        <dbReference type="ARBA" id="ARBA00004651"/>
    </source>
</evidence>
<keyword evidence="12 19" id="KW-1278">Translocase</keyword>
<dbReference type="Proteomes" id="UP000290527">
    <property type="component" value="Unassembled WGS sequence"/>
</dbReference>
<keyword evidence="7 19" id="KW-1003">Cell membrane</keyword>
<evidence type="ECO:0000256" key="17">
    <source>
        <dbReference type="ARBA" id="ARBA00044880"/>
    </source>
</evidence>
<evidence type="ECO:0000256" key="1">
    <source>
        <dbReference type="ARBA" id="ARBA00002533"/>
    </source>
</evidence>
<keyword evidence="14 19" id="KW-0484">Methanogenesis</keyword>
<dbReference type="NCBIfam" id="TIGR01148">
    <property type="entry name" value="mtrC"/>
    <property type="match status" value="1"/>
</dbReference>
<keyword evidence="10 19" id="KW-0808">Transferase</keyword>